<dbReference type="Proteomes" id="UP000076321">
    <property type="component" value="Unassembled WGS sequence"/>
</dbReference>
<feature type="region of interest" description="Disordered" evidence="1">
    <location>
        <begin position="1"/>
        <end position="42"/>
    </location>
</feature>
<protein>
    <submittedName>
        <fullName evidence="2">Uncharacterized protein</fullName>
    </submittedName>
</protein>
<accession>A0A154MVR2</accession>
<organism evidence="2 4">
    <name type="scientific">Amycolatopsis regifaucium</name>
    <dbReference type="NCBI Taxonomy" id="546365"/>
    <lineage>
        <taxon>Bacteria</taxon>
        <taxon>Bacillati</taxon>
        <taxon>Actinomycetota</taxon>
        <taxon>Actinomycetes</taxon>
        <taxon>Pseudonocardiales</taxon>
        <taxon>Pseudonocardiaceae</taxon>
        <taxon>Amycolatopsis</taxon>
    </lineage>
</organism>
<dbReference type="EMBL" id="LQCI01000002">
    <property type="protein sequence ID" value="KZB88381.1"/>
    <property type="molecule type" value="Genomic_DNA"/>
</dbReference>
<feature type="region of interest" description="Disordered" evidence="1">
    <location>
        <begin position="95"/>
        <end position="114"/>
    </location>
</feature>
<dbReference type="OrthoDB" id="4578793at2"/>
<dbReference type="RefSeq" id="WP_061983589.1">
    <property type="nucleotide sequence ID" value="NZ_FOPQ01000004.1"/>
</dbReference>
<reference evidence="3 5" key="2">
    <citation type="submission" date="2016-11" db="EMBL/GenBank/DDBJ databases">
        <title>Genome sequencing of Amycolatopsis regifaucium.</title>
        <authorList>
            <person name="Mayilraj S."/>
            <person name="Kaur N."/>
        </authorList>
    </citation>
    <scope>NUCLEOTIDE SEQUENCE [LARGE SCALE GENOMIC DNA]</scope>
    <source>
        <strain evidence="3 5">GY080</strain>
    </source>
</reference>
<evidence type="ECO:0000313" key="4">
    <source>
        <dbReference type="Proteomes" id="UP000076321"/>
    </source>
</evidence>
<evidence type="ECO:0000256" key="1">
    <source>
        <dbReference type="SAM" id="MobiDB-lite"/>
    </source>
</evidence>
<evidence type="ECO:0000313" key="2">
    <source>
        <dbReference type="EMBL" id="KZB88381.1"/>
    </source>
</evidence>
<name>A0A154MVR2_9PSEU</name>
<proteinExistence type="predicted"/>
<keyword evidence="5" id="KW-1185">Reference proteome</keyword>
<gene>
    <name evidence="3" type="ORF">ATP06_0201185</name>
    <name evidence="2" type="ORF">AVL48_20790</name>
</gene>
<evidence type="ECO:0000313" key="5">
    <source>
        <dbReference type="Proteomes" id="UP000186883"/>
    </source>
</evidence>
<dbReference type="EMBL" id="LOBU02000001">
    <property type="protein sequence ID" value="OKA11492.1"/>
    <property type="molecule type" value="Genomic_DNA"/>
</dbReference>
<dbReference type="AlphaFoldDB" id="A0A154MVR2"/>
<evidence type="ECO:0000313" key="3">
    <source>
        <dbReference type="EMBL" id="OKA11492.1"/>
    </source>
</evidence>
<sequence length="253" mass="26040">MSQGPVGQAPPQRGADSTSTAQKAKDEAKEVATSAADHGETLAKTAVEEAKHVAEHGQHEARDLLREGRAQLEDQARNGQRQAAQSLHGLADQLDRMAQRTDSPGVAADITRQASERVHTVANWLDEREPGQLLEEVRRFARQRPGTFLAGAAIAGALVGRLTRAAVAGEPEGSSHEAESGQGSKHATPLPEPVAPALSSESSPAPPIPTGQVGDAEVTAPTTTAGPGGYSAPQPPEAASPSGPRSPGTGEVP</sequence>
<feature type="region of interest" description="Disordered" evidence="1">
    <location>
        <begin position="166"/>
        <end position="253"/>
    </location>
</feature>
<reference evidence="2 4" key="1">
    <citation type="submission" date="2015-12" db="EMBL/GenBank/DDBJ databases">
        <title>Amycolatopsis regifaucium genome sequencing and assembly.</title>
        <authorList>
            <person name="Mayilraj S."/>
        </authorList>
    </citation>
    <scope>NUCLEOTIDE SEQUENCE [LARGE SCALE GENOMIC DNA]</scope>
    <source>
        <strain evidence="2 4">GY080</strain>
    </source>
</reference>
<dbReference type="Proteomes" id="UP000186883">
    <property type="component" value="Unassembled WGS sequence"/>
</dbReference>
<comment type="caution">
    <text evidence="2">The sequence shown here is derived from an EMBL/GenBank/DDBJ whole genome shotgun (WGS) entry which is preliminary data.</text>
</comment>